<dbReference type="InterPro" id="IPR003768">
    <property type="entry name" value="ScpA"/>
</dbReference>
<evidence type="ECO:0000313" key="4">
    <source>
        <dbReference type="Proteomes" id="UP000031561"/>
    </source>
</evidence>
<dbReference type="PANTHER" id="PTHR33969:SF2">
    <property type="entry name" value="SEGREGATION AND CONDENSATION PROTEIN A"/>
    <property type="match status" value="1"/>
</dbReference>
<organism evidence="3 4">
    <name type="scientific">Lyngbya confervoides BDU141951</name>
    <dbReference type="NCBI Taxonomy" id="1574623"/>
    <lineage>
        <taxon>Bacteria</taxon>
        <taxon>Bacillati</taxon>
        <taxon>Cyanobacteriota</taxon>
        <taxon>Cyanophyceae</taxon>
        <taxon>Oscillatoriophycideae</taxon>
        <taxon>Oscillatoriales</taxon>
        <taxon>Microcoleaceae</taxon>
        <taxon>Lyngbya</taxon>
    </lineage>
</organism>
<dbReference type="EMBL" id="JTHE03000029">
    <property type="protein sequence ID" value="MCM1982095.1"/>
    <property type="molecule type" value="Genomic_DNA"/>
</dbReference>
<comment type="caution">
    <text evidence="3">The sequence shown here is derived from an EMBL/GenBank/DDBJ whole genome shotgun (WGS) entry which is preliminary data.</text>
</comment>
<evidence type="ECO:0000256" key="1">
    <source>
        <dbReference type="ARBA" id="ARBA00022829"/>
    </source>
</evidence>
<gene>
    <name evidence="3" type="ORF">QQ91_0004510</name>
</gene>
<name>A0ABD4T0Y5_9CYAN</name>
<evidence type="ECO:0000313" key="3">
    <source>
        <dbReference type="EMBL" id="MCM1982095.1"/>
    </source>
</evidence>
<proteinExistence type="predicted"/>
<keyword evidence="1" id="KW-0159">Chromosome partition</keyword>
<dbReference type="PANTHER" id="PTHR33969">
    <property type="entry name" value="SEGREGATION AND CONDENSATION PROTEIN A"/>
    <property type="match status" value="1"/>
</dbReference>
<accession>A0ABD4T0Y5</accession>
<protein>
    <recommendedName>
        <fullName evidence="2">Segregation and condensation protein A</fullName>
    </recommendedName>
</protein>
<reference evidence="3 4" key="1">
    <citation type="journal article" date="2015" name="Genome Announc.">
        <title>Draft Genome Sequence of Filamentous Marine Cyanobacterium Lyngbya confervoides Strain BDU141951.</title>
        <authorList>
            <person name="Chandrababunaidu M.M."/>
            <person name="Sen D."/>
            <person name="Tripathy S."/>
        </authorList>
    </citation>
    <scope>NUCLEOTIDE SEQUENCE [LARGE SCALE GENOMIC DNA]</scope>
    <source>
        <strain evidence="3 4">BDU141951</strain>
    </source>
</reference>
<dbReference type="Proteomes" id="UP000031561">
    <property type="component" value="Unassembled WGS sequence"/>
</dbReference>
<evidence type="ECO:0000256" key="2">
    <source>
        <dbReference type="ARBA" id="ARBA00044777"/>
    </source>
</evidence>
<dbReference type="Gene3D" id="6.10.250.2410">
    <property type="match status" value="1"/>
</dbReference>
<dbReference type="RefSeq" id="WP_166280553.1">
    <property type="nucleotide sequence ID" value="NZ_JTHE03000029.1"/>
</dbReference>
<dbReference type="Pfam" id="PF02616">
    <property type="entry name" value="SMC_ScpA"/>
    <property type="match status" value="1"/>
</dbReference>
<sequence>MSRSLAHTAIDVLTDLAQRGEVDPWDVAVIEVVDQVLNALTYEDPQELSTSGQTFLYASMLVLLKAETLAAMEPDPEELTLEAEEFLFLDDSAFDRTQLPLNLENHLHRRPVAHPVQRRRVTLEELIEQLELMAVTVERQSLRRQTHKVVRPSKLQSARAIANLSHEENPTEVAAEVEKLLEQYLSSGWMDVEDLLRIKNDRVGVFWALLLLCAQSKVELYQEDFYGPLKLRSISIEEAVGDSA</sequence>
<dbReference type="GO" id="GO:0007059">
    <property type="term" value="P:chromosome segregation"/>
    <property type="evidence" value="ECO:0007669"/>
    <property type="project" value="UniProtKB-KW"/>
</dbReference>
<keyword evidence="4" id="KW-1185">Reference proteome</keyword>
<dbReference type="AlphaFoldDB" id="A0ABD4T0Y5"/>